<feature type="domain" description="Cupin type-2" evidence="1">
    <location>
        <begin position="54"/>
        <end position="108"/>
    </location>
</feature>
<dbReference type="PANTHER" id="PTHR36440">
    <property type="entry name" value="PUTATIVE (AFU_ORTHOLOGUE AFUA_8G07350)-RELATED"/>
    <property type="match status" value="1"/>
</dbReference>
<accession>A0A1I6B5L0</accession>
<dbReference type="CDD" id="cd02215">
    <property type="entry name" value="cupin_QDO_N_C"/>
    <property type="match status" value="2"/>
</dbReference>
<dbReference type="InterPro" id="IPR013096">
    <property type="entry name" value="Cupin_2"/>
</dbReference>
<dbReference type="Gene3D" id="2.60.120.10">
    <property type="entry name" value="Jelly Rolls"/>
    <property type="match status" value="2"/>
</dbReference>
<dbReference type="RefSeq" id="WP_061805575.1">
    <property type="nucleotide sequence ID" value="NZ_FOXX01000008.1"/>
</dbReference>
<dbReference type="GeneID" id="93711904"/>
<name>A0A1I6B5L0_9BACI</name>
<reference evidence="2 3" key="1">
    <citation type="submission" date="2016-10" db="EMBL/GenBank/DDBJ databases">
        <authorList>
            <person name="Varghese N."/>
            <person name="Submissions S."/>
        </authorList>
    </citation>
    <scope>NUCLEOTIDE SEQUENCE [LARGE SCALE GENOMIC DNA]</scope>
    <source>
        <strain evidence="2 3">DSM 13796</strain>
    </source>
</reference>
<comment type="caution">
    <text evidence="2">The sequence shown here is derived from an EMBL/GenBank/DDBJ whole genome shotgun (WGS) entry which is preliminary data.</text>
</comment>
<evidence type="ECO:0000313" key="3">
    <source>
        <dbReference type="Proteomes" id="UP000182762"/>
    </source>
</evidence>
<dbReference type="SUPFAM" id="SSF51182">
    <property type="entry name" value="RmlC-like cupins"/>
    <property type="match status" value="1"/>
</dbReference>
<evidence type="ECO:0000313" key="2">
    <source>
        <dbReference type="EMBL" id="SFQ76222.1"/>
    </source>
</evidence>
<organism evidence="2 3">
    <name type="scientific">Priestia endophytica DSM 13796</name>
    <dbReference type="NCBI Taxonomy" id="1121089"/>
    <lineage>
        <taxon>Bacteria</taxon>
        <taxon>Bacillati</taxon>
        <taxon>Bacillota</taxon>
        <taxon>Bacilli</taxon>
        <taxon>Bacillales</taxon>
        <taxon>Bacillaceae</taxon>
        <taxon>Priestia</taxon>
    </lineage>
</organism>
<dbReference type="PANTHER" id="PTHR36440:SF1">
    <property type="entry name" value="PUTATIVE (AFU_ORTHOLOGUE AFUA_8G07350)-RELATED"/>
    <property type="match status" value="1"/>
</dbReference>
<dbReference type="InterPro" id="IPR011051">
    <property type="entry name" value="RmlC_Cupin_sf"/>
</dbReference>
<dbReference type="InterPro" id="IPR053146">
    <property type="entry name" value="QDO-like"/>
</dbReference>
<evidence type="ECO:0000259" key="1">
    <source>
        <dbReference type="Pfam" id="PF07883"/>
    </source>
</evidence>
<keyword evidence="3" id="KW-1185">Reference proteome</keyword>
<protein>
    <submittedName>
        <fullName evidence="2">Quercetin 2,3-dioxygenase</fullName>
    </submittedName>
</protein>
<feature type="domain" description="Cupin type-2" evidence="1">
    <location>
        <begin position="225"/>
        <end position="280"/>
    </location>
</feature>
<dbReference type="InterPro" id="IPR014710">
    <property type="entry name" value="RmlC-like_jellyroll"/>
</dbReference>
<dbReference type="EMBL" id="FOXX01000008">
    <property type="protein sequence ID" value="SFQ76222.1"/>
    <property type="molecule type" value="Genomic_DNA"/>
</dbReference>
<gene>
    <name evidence="2" type="ORF">SAMN02745910_03294</name>
</gene>
<sequence length="339" mass="37958">MATLTSKLPKEKVPYLLRNGEGPRYLFGRQVATIMANGKSTGDMFEIVLLAGGKGDAFPPHLHKETHEGILVLDGKVELILNGEKHLLISGDYAQIPAGTTHSYIMQSHRTRLVSYTMKGNVANFYAEIGTPYEHVEHPPYGEELAYERFLQSAATSDIEFVSNEQSIEGEAKLITNVTRPDEVVPYVLESGEGDRLLTGDQLHRIVAAQTNTDGQFIVVSSEGPKGDRIVDHYHEHHTETFYCLEGQMTMWANGEEIQLNPGDFLHVPAHTVHSYRLDSPYTKMVGVLVSGLFEPFFRTLGDKYEAHIFPAEPQPLRFDRVVANIHNLDLKMANQENK</sequence>
<dbReference type="Pfam" id="PF07883">
    <property type="entry name" value="Cupin_2"/>
    <property type="match status" value="2"/>
</dbReference>
<dbReference type="Proteomes" id="UP000182762">
    <property type="component" value="Unassembled WGS sequence"/>
</dbReference>
<proteinExistence type="predicted"/>